<keyword evidence="1" id="KW-0496">Mitochondrion</keyword>
<evidence type="ECO:0000313" key="1">
    <source>
        <dbReference type="EMBL" id="ALP00629.1"/>
    </source>
</evidence>
<sequence>MCSRSKGLQRSSSGDILLGKWNAFVDANILQNLDNLVITLYTLCPVKPFLLRFLPCSHRIILEPFGPSLKVEKERYPLSDMVNRLLPCVYLGYSLWWSSQPELLNLSQIISETSSAADAVDKRDESDCAAFLRYLHGGPRYLNGKCRWCIARSREL</sequence>
<dbReference type="AlphaFoldDB" id="A0A0S2PIX4"/>
<proteinExistence type="predicted"/>
<geneLocation type="mitochondrion" evidence="1"/>
<name>A0A0S2PIX4_POPTN</name>
<accession>A0A0S2PIX4</accession>
<reference evidence="1" key="1">
    <citation type="journal article" date="2016" name="PLoS ONE">
        <title>Genome Sequences of Populus tremula Chloroplast and Mitochondrion: Implications for Holistic Poplar Breeding.</title>
        <authorList>
            <person name="Kersten B."/>
            <person name="Faivre Rampant P."/>
            <person name="Mader M."/>
            <person name="Le Paslier M.C."/>
            <person name="Bounon R."/>
            <person name="Berard A."/>
            <person name="Vettori C."/>
            <person name="Schroeder H."/>
            <person name="Leple J.C."/>
            <person name="Fladung M."/>
        </authorList>
    </citation>
    <scope>NUCLEOTIDE SEQUENCE</scope>
</reference>
<dbReference type="EMBL" id="KT337313">
    <property type="protein sequence ID" value="ALP00629.1"/>
    <property type="molecule type" value="Genomic_DNA"/>
</dbReference>
<protein>
    <submittedName>
        <fullName evidence="1">Uncharacterized protein</fullName>
    </submittedName>
</protein>
<organism evidence="1">
    <name type="scientific">Populus tremula</name>
    <name type="common">European aspen</name>
    <dbReference type="NCBI Taxonomy" id="113636"/>
    <lineage>
        <taxon>Eukaryota</taxon>
        <taxon>Viridiplantae</taxon>
        <taxon>Streptophyta</taxon>
        <taxon>Embryophyta</taxon>
        <taxon>Tracheophyta</taxon>
        <taxon>Spermatophyta</taxon>
        <taxon>Magnoliopsida</taxon>
        <taxon>eudicotyledons</taxon>
        <taxon>Gunneridae</taxon>
        <taxon>Pentapetalae</taxon>
        <taxon>rosids</taxon>
        <taxon>fabids</taxon>
        <taxon>Malpighiales</taxon>
        <taxon>Salicaceae</taxon>
        <taxon>Saliceae</taxon>
        <taxon>Populus</taxon>
    </lineage>
</organism>